<gene>
    <name evidence="1" type="ORF">ANN_13689</name>
</gene>
<reference evidence="1 2" key="1">
    <citation type="journal article" date="2022" name="Allergy">
        <title>Genome assembly and annotation of Periplaneta americana reveal a comprehensive cockroach allergen profile.</title>
        <authorList>
            <person name="Wang L."/>
            <person name="Xiong Q."/>
            <person name="Saelim N."/>
            <person name="Wang L."/>
            <person name="Nong W."/>
            <person name="Wan A.T."/>
            <person name="Shi M."/>
            <person name="Liu X."/>
            <person name="Cao Q."/>
            <person name="Hui J.H.L."/>
            <person name="Sookrung N."/>
            <person name="Leung T.F."/>
            <person name="Tungtrongchitr A."/>
            <person name="Tsui S.K.W."/>
        </authorList>
    </citation>
    <scope>NUCLEOTIDE SEQUENCE [LARGE SCALE GENOMIC DNA]</scope>
    <source>
        <strain evidence="1">PWHHKU_190912</strain>
    </source>
</reference>
<sequence>MKSLMVIQVKMDKDSRDTSSDESSMFAAKMEKNDLSEVVLQTFRDDGERHMYQFEIRNPGPEMTESKVISKNSCVEMELQFDTTCPPSLNFWNSHGKMPGFFLWGYLKDRIFHDRLQTLEQLEDISWEIRNIHSVMARIKENMNNLVEMCLAKNGGR</sequence>
<evidence type="ECO:0000313" key="1">
    <source>
        <dbReference type="EMBL" id="KAJ4437751.1"/>
    </source>
</evidence>
<comment type="caution">
    <text evidence="1">The sequence shown here is derived from an EMBL/GenBank/DDBJ whole genome shotgun (WGS) entry which is preliminary data.</text>
</comment>
<dbReference type="Proteomes" id="UP001148838">
    <property type="component" value="Unassembled WGS sequence"/>
</dbReference>
<protein>
    <submittedName>
        <fullName evidence="1">Uncharacterized protein</fullName>
    </submittedName>
</protein>
<accession>A0ABQ8SVF7</accession>
<name>A0ABQ8SVF7_PERAM</name>
<proteinExistence type="predicted"/>
<dbReference type="EMBL" id="JAJSOF020000019">
    <property type="protein sequence ID" value="KAJ4437751.1"/>
    <property type="molecule type" value="Genomic_DNA"/>
</dbReference>
<evidence type="ECO:0000313" key="2">
    <source>
        <dbReference type="Proteomes" id="UP001148838"/>
    </source>
</evidence>
<keyword evidence="2" id="KW-1185">Reference proteome</keyword>
<organism evidence="1 2">
    <name type="scientific">Periplaneta americana</name>
    <name type="common">American cockroach</name>
    <name type="synonym">Blatta americana</name>
    <dbReference type="NCBI Taxonomy" id="6978"/>
    <lineage>
        <taxon>Eukaryota</taxon>
        <taxon>Metazoa</taxon>
        <taxon>Ecdysozoa</taxon>
        <taxon>Arthropoda</taxon>
        <taxon>Hexapoda</taxon>
        <taxon>Insecta</taxon>
        <taxon>Pterygota</taxon>
        <taxon>Neoptera</taxon>
        <taxon>Polyneoptera</taxon>
        <taxon>Dictyoptera</taxon>
        <taxon>Blattodea</taxon>
        <taxon>Blattoidea</taxon>
        <taxon>Blattidae</taxon>
        <taxon>Blattinae</taxon>
        <taxon>Periplaneta</taxon>
    </lineage>
</organism>